<reference evidence="3 4" key="1">
    <citation type="submission" date="2019-12" db="EMBL/GenBank/DDBJ databases">
        <title>Sequence classification of anaerobic respiratory reductive dehalogenases: First we see many, then we see few.</title>
        <authorList>
            <person name="Molenda O."/>
            <person name="Puentes Jacome L.A."/>
            <person name="Cao X."/>
            <person name="Nesbo C.L."/>
            <person name="Tang S."/>
            <person name="Morson N."/>
            <person name="Patron J."/>
            <person name="Lomheim L."/>
            <person name="Wishart D.S."/>
            <person name="Edwards E.A."/>
        </authorList>
    </citation>
    <scope>NUCLEOTIDE SEQUENCE [LARGE SCALE GENOMIC DNA]</scope>
    <source>
        <strain evidence="3 4">12DCA</strain>
    </source>
</reference>
<protein>
    <submittedName>
        <fullName evidence="3">DUF1624 domain-containing protein</fullName>
    </submittedName>
</protein>
<keyword evidence="1" id="KW-0812">Transmembrane</keyword>
<feature type="domain" description="Heparan-alpha-glucosaminide N-acetyltransferase catalytic" evidence="2">
    <location>
        <begin position="7"/>
        <end position="143"/>
    </location>
</feature>
<dbReference type="PANTHER" id="PTHR31061">
    <property type="entry name" value="LD22376P"/>
    <property type="match status" value="1"/>
</dbReference>
<feature type="transmembrane region" description="Helical" evidence="1">
    <location>
        <begin position="129"/>
        <end position="149"/>
    </location>
</feature>
<dbReference type="InterPro" id="IPR012429">
    <property type="entry name" value="HGSNAT_cat"/>
</dbReference>
<organism evidence="3 4">
    <name type="scientific">Dehalobacter restrictus</name>
    <dbReference type="NCBI Taxonomy" id="55583"/>
    <lineage>
        <taxon>Bacteria</taxon>
        <taxon>Bacillati</taxon>
        <taxon>Bacillota</taxon>
        <taxon>Clostridia</taxon>
        <taxon>Eubacteriales</taxon>
        <taxon>Desulfitobacteriaceae</taxon>
        <taxon>Dehalobacter</taxon>
    </lineage>
</organism>
<dbReference type="RefSeq" id="WP_158208326.1">
    <property type="nucleotide sequence ID" value="NZ_CP046996.1"/>
</dbReference>
<feature type="transmembrane region" description="Helical" evidence="1">
    <location>
        <begin position="224"/>
        <end position="242"/>
    </location>
</feature>
<evidence type="ECO:0000313" key="3">
    <source>
        <dbReference type="EMBL" id="QHA00957.1"/>
    </source>
</evidence>
<dbReference type="Proteomes" id="UP000430508">
    <property type="component" value="Chromosome"/>
</dbReference>
<sequence length="368" mass="41483">MKRITNRIKALDFARALSVLLLFLTFVPEGPLYGAYITHALWFGYAAIDFAFPAFVTLSGTSMAIAYRNHVPWVRLIRRFFVLIIIGLIFNSLVSWEFHLSQLRFTGVLQVLAFTGIMTTLITRVSGKWFWPFTAGLLILAAYLGILLYTSQSFPGSLPSPDHNLSGMIDPFIFTKSHLYVHGDAGYDPEGICTLFSAIASTLFGYTAGLFLNNKNIGRNFLKILALAAVLLLLTPLLSNFIPIGKRLWTPSFVMLSSGATILVLAFAHLIWDSQIPVIRKLMAPFYWLFEAIGRNAILLYFGSSMVFSVMHHMILKMNGNTLSIFELSYNWVKSWSTNPQLGFITIYTGLWVLLAVLLHWRKLYLTV</sequence>
<feature type="transmembrane region" description="Helical" evidence="1">
    <location>
        <begin position="102"/>
        <end position="122"/>
    </location>
</feature>
<accession>A0A857DJ28</accession>
<evidence type="ECO:0000256" key="1">
    <source>
        <dbReference type="SAM" id="Phobius"/>
    </source>
</evidence>
<feature type="transmembrane region" description="Helical" evidence="1">
    <location>
        <begin position="194"/>
        <end position="212"/>
    </location>
</feature>
<feature type="transmembrane region" description="Helical" evidence="1">
    <location>
        <begin position="342"/>
        <end position="361"/>
    </location>
</feature>
<gene>
    <name evidence="3" type="ORF">GQ588_10085</name>
</gene>
<dbReference type="Pfam" id="PF07786">
    <property type="entry name" value="HGSNAT_cat"/>
    <property type="match status" value="1"/>
</dbReference>
<dbReference type="PANTHER" id="PTHR31061:SF24">
    <property type="entry name" value="LD22376P"/>
    <property type="match status" value="1"/>
</dbReference>
<name>A0A857DJ28_9FIRM</name>
<feature type="transmembrane region" description="Helical" evidence="1">
    <location>
        <begin position="44"/>
        <end position="67"/>
    </location>
</feature>
<dbReference type="AlphaFoldDB" id="A0A857DJ28"/>
<feature type="transmembrane region" description="Helical" evidence="1">
    <location>
        <begin position="293"/>
        <end position="315"/>
    </location>
</feature>
<keyword evidence="1" id="KW-0472">Membrane</keyword>
<evidence type="ECO:0000259" key="2">
    <source>
        <dbReference type="Pfam" id="PF07786"/>
    </source>
</evidence>
<dbReference type="EMBL" id="CP046996">
    <property type="protein sequence ID" value="QHA00957.1"/>
    <property type="molecule type" value="Genomic_DNA"/>
</dbReference>
<evidence type="ECO:0000313" key="4">
    <source>
        <dbReference type="Proteomes" id="UP000430508"/>
    </source>
</evidence>
<keyword evidence="1" id="KW-1133">Transmembrane helix</keyword>
<feature type="transmembrane region" description="Helical" evidence="1">
    <location>
        <begin position="248"/>
        <end position="272"/>
    </location>
</feature>
<proteinExistence type="predicted"/>
<feature type="transmembrane region" description="Helical" evidence="1">
    <location>
        <begin position="79"/>
        <end position="96"/>
    </location>
</feature>